<dbReference type="SUPFAM" id="SSF56219">
    <property type="entry name" value="DNase I-like"/>
    <property type="match status" value="1"/>
</dbReference>
<keyword evidence="4" id="KW-1185">Reference proteome</keyword>
<evidence type="ECO:0000259" key="1">
    <source>
        <dbReference type="Pfam" id="PF03372"/>
    </source>
</evidence>
<proteinExistence type="predicted"/>
<dbReference type="PANTHER" id="PTHR33710">
    <property type="entry name" value="BNAC02G09200D PROTEIN"/>
    <property type="match status" value="1"/>
</dbReference>
<dbReference type="InterPro" id="IPR002156">
    <property type="entry name" value="RNaseH_domain"/>
</dbReference>
<dbReference type="InParanoid" id="A0A6P9E7H4"/>
<dbReference type="InterPro" id="IPR036691">
    <property type="entry name" value="Endo/exonu/phosph_ase_sf"/>
</dbReference>
<sequence>MAWNCRGLARPKAIRNLRANIRKYNPDVIFLSETLVSDERTISIVNSLGFHLFVHYPAVGKKGGLLLLWRPGVEIEPVNININAISVLVYSDPTHQPWMITYVYAPAQWNNKAGFWRHLDSLYQAFPGPWICLGDFNDLIDQNEKSGGKPIYYNPNKGLKALMDRNGLIDIGYMGPKFTWTNNRQGQALIRERLDRAIANQEWRLLFSDATLQHLASSASDHHPILLYTTANIRQAPSFKFEEFWTREPLSHQIISEAWSKHHFGNPSYILCKKIKSTKEALKVWNKEHFGRINHNIHQLESELLEVQEANMTPSNQEKERFLQHRIHKQREYEEILWKQKSRLTWLTLTDLNTKFYHLTTTIRRRRNAIESIKLAPGIWSMDSTVIETSFINHFKSIYTSSNPNVPEQLDNLFEKQVSDIENESLNAIPVEEEILEALKQIPSNKAPGPDGMTALFYKHYWSIVKQDVILAVQNFFISGKLLKQINHTNIALIPKTNCPNHPSQYRPISLTNVSYKIITKIMANRLKILLPKIISPLQTAFVPAFKNFWWGFSKDKTHNLTLKSWKSICQPKNTGGLGIRLMEKMNQAMLAKTGWELSEPINSLWKSMLTAKYLKNNTFWEASQKATDSSMWKGILKSQELLIKGRCFQVYNGESVNIWLDPWIPTLINFKPKPLQGMELEFPNLTVSDLIINNSRIWDVPKMQYLFDHQSILEIQKIPLPLRAYEQDKVVWVLNHNGKYSVKTAYQATIQDQVPHQQHSSMTLFKPMWSLKIHDRHKLLLWKLLWNILPTRTRIGEVITNQETEECVFCSYEKETLVHLFVECPFNRILWQQSSWPLNFANLPIDSISDWIKMIIYPDRELRLKNEERHHFQLFAVIMLDFIWRKRNDVIHNHSSLSIEEASFQIKSTYEDYKDAWKKKVDQQSKEENWHPPPLNYQSYSFDAAVREQFSVVSAIKRNHSGDILGILTEKVQTTIPLIAEAKAALLAANMASNQDLAIIEGDSQSIISSIESPDISTFWNISTIIKDIQHLSNLHQNWKFAKIHRSQNRCAHSVAQWAATNLVFGSIPIDNIPSWFLYIDSEKDPPQTL</sequence>
<organism evidence="4 5">
    <name type="scientific">Juglans regia</name>
    <name type="common">English walnut</name>
    <dbReference type="NCBI Taxonomy" id="51240"/>
    <lineage>
        <taxon>Eukaryota</taxon>
        <taxon>Viridiplantae</taxon>
        <taxon>Streptophyta</taxon>
        <taxon>Embryophyta</taxon>
        <taxon>Tracheophyta</taxon>
        <taxon>Spermatophyta</taxon>
        <taxon>Magnoliopsida</taxon>
        <taxon>eudicotyledons</taxon>
        <taxon>Gunneridae</taxon>
        <taxon>Pentapetalae</taxon>
        <taxon>rosids</taxon>
        <taxon>fabids</taxon>
        <taxon>Fagales</taxon>
        <taxon>Juglandaceae</taxon>
        <taxon>Juglans</taxon>
    </lineage>
</organism>
<dbReference type="Gene3D" id="3.60.10.10">
    <property type="entry name" value="Endonuclease/exonuclease/phosphatase"/>
    <property type="match status" value="1"/>
</dbReference>
<evidence type="ECO:0000259" key="2">
    <source>
        <dbReference type="Pfam" id="PF13456"/>
    </source>
</evidence>
<dbReference type="PANTHER" id="PTHR33710:SF77">
    <property type="entry name" value="DNASE I-LIKE SUPERFAMILY PROTEIN"/>
    <property type="match status" value="1"/>
</dbReference>
<protein>
    <submittedName>
        <fullName evidence="5">Uncharacterized protein LOC118344223</fullName>
    </submittedName>
</protein>
<gene>
    <name evidence="5" type="primary">LOC118344223</name>
</gene>
<dbReference type="Pfam" id="PF03372">
    <property type="entry name" value="Exo_endo_phos"/>
    <property type="match status" value="1"/>
</dbReference>
<evidence type="ECO:0000259" key="3">
    <source>
        <dbReference type="Pfam" id="PF13966"/>
    </source>
</evidence>
<dbReference type="GO" id="GO:0004523">
    <property type="term" value="F:RNA-DNA hybrid ribonuclease activity"/>
    <property type="evidence" value="ECO:0007669"/>
    <property type="project" value="InterPro"/>
</dbReference>
<name>A0A6P9E7H4_JUGRE</name>
<dbReference type="Pfam" id="PF13456">
    <property type="entry name" value="RVT_3"/>
    <property type="match status" value="1"/>
</dbReference>
<evidence type="ECO:0000313" key="4">
    <source>
        <dbReference type="Proteomes" id="UP000235220"/>
    </source>
</evidence>
<dbReference type="GeneID" id="118344223"/>
<accession>A0A6P9E7H4</accession>
<dbReference type="InterPro" id="IPR026960">
    <property type="entry name" value="RVT-Znf"/>
</dbReference>
<dbReference type="OrthoDB" id="1741517at2759"/>
<dbReference type="InterPro" id="IPR005135">
    <property type="entry name" value="Endo/exonuclease/phosphatase"/>
</dbReference>
<dbReference type="Proteomes" id="UP000235220">
    <property type="component" value="Chromosome 13"/>
</dbReference>
<dbReference type="GO" id="GO:0003676">
    <property type="term" value="F:nucleic acid binding"/>
    <property type="evidence" value="ECO:0007669"/>
    <property type="project" value="InterPro"/>
</dbReference>
<reference evidence="5" key="1">
    <citation type="submission" date="2025-08" db="UniProtKB">
        <authorList>
            <consortium name="RefSeq"/>
        </authorList>
    </citation>
    <scope>IDENTIFICATION</scope>
    <source>
        <tissue evidence="5">Leaves</tissue>
    </source>
</reference>
<dbReference type="KEGG" id="jre:118344223"/>
<dbReference type="AlphaFoldDB" id="A0A6P9E7H4"/>
<dbReference type="InterPro" id="IPR036397">
    <property type="entry name" value="RNaseH_sf"/>
</dbReference>
<evidence type="ECO:0000313" key="5">
    <source>
        <dbReference type="RefSeq" id="XP_035540243.1"/>
    </source>
</evidence>
<dbReference type="RefSeq" id="XP_035540243.1">
    <property type="nucleotide sequence ID" value="XM_035684350.1"/>
</dbReference>
<dbReference type="Pfam" id="PF13966">
    <property type="entry name" value="zf-RVT"/>
    <property type="match status" value="1"/>
</dbReference>
<dbReference type="Gene3D" id="3.30.420.10">
    <property type="entry name" value="Ribonuclease H-like superfamily/Ribonuclease H"/>
    <property type="match status" value="1"/>
</dbReference>
<feature type="domain" description="Endonuclease/exonuclease/phosphatase" evidence="1">
    <location>
        <begin position="1"/>
        <end position="222"/>
    </location>
</feature>
<feature type="domain" description="Reverse transcriptase zinc-binding" evidence="3">
    <location>
        <begin position="741"/>
        <end position="832"/>
    </location>
</feature>
<feature type="domain" description="RNase H type-1" evidence="2">
    <location>
        <begin position="944"/>
        <end position="1060"/>
    </location>
</feature>